<dbReference type="PROSITE" id="PS50157">
    <property type="entry name" value="ZINC_FINGER_C2H2_2"/>
    <property type="match status" value="2"/>
</dbReference>
<gene>
    <name evidence="3" type="ORF">M427DRAFT_152898</name>
</gene>
<keyword evidence="4" id="KW-1185">Reference proteome</keyword>
<feature type="domain" description="C2H2-type" evidence="2">
    <location>
        <begin position="59"/>
        <end position="86"/>
    </location>
</feature>
<organism evidence="3 4">
    <name type="scientific">Gonapodya prolifera (strain JEL478)</name>
    <name type="common">Monoblepharis prolifera</name>
    <dbReference type="NCBI Taxonomy" id="1344416"/>
    <lineage>
        <taxon>Eukaryota</taxon>
        <taxon>Fungi</taxon>
        <taxon>Fungi incertae sedis</taxon>
        <taxon>Chytridiomycota</taxon>
        <taxon>Chytridiomycota incertae sedis</taxon>
        <taxon>Monoblepharidomycetes</taxon>
        <taxon>Monoblepharidales</taxon>
        <taxon>Gonapodyaceae</taxon>
        <taxon>Gonapodya</taxon>
    </lineage>
</organism>
<dbReference type="Proteomes" id="UP000070544">
    <property type="component" value="Unassembled WGS sequence"/>
</dbReference>
<name>A0A139AQB1_GONPJ</name>
<keyword evidence="1" id="KW-0863">Zinc-finger</keyword>
<keyword evidence="1" id="KW-0479">Metal-binding</keyword>
<evidence type="ECO:0000256" key="1">
    <source>
        <dbReference type="PROSITE-ProRule" id="PRU00042"/>
    </source>
</evidence>
<evidence type="ECO:0000259" key="2">
    <source>
        <dbReference type="PROSITE" id="PS50157"/>
    </source>
</evidence>
<dbReference type="Gene3D" id="3.30.160.60">
    <property type="entry name" value="Classic Zinc Finger"/>
    <property type="match status" value="1"/>
</dbReference>
<dbReference type="AlphaFoldDB" id="A0A139AQB1"/>
<dbReference type="STRING" id="1344416.A0A139AQB1"/>
<dbReference type="GO" id="GO:0008270">
    <property type="term" value="F:zinc ion binding"/>
    <property type="evidence" value="ECO:0007669"/>
    <property type="project" value="UniProtKB-KW"/>
</dbReference>
<protein>
    <recommendedName>
        <fullName evidence="2">C2H2-type domain-containing protein</fullName>
    </recommendedName>
</protein>
<proteinExistence type="predicted"/>
<dbReference type="PROSITE" id="PS00028">
    <property type="entry name" value="ZINC_FINGER_C2H2_1"/>
    <property type="match status" value="1"/>
</dbReference>
<evidence type="ECO:0000313" key="3">
    <source>
        <dbReference type="EMBL" id="KXS18951.1"/>
    </source>
</evidence>
<keyword evidence="1" id="KW-0862">Zinc</keyword>
<accession>A0A139AQB1</accession>
<feature type="domain" description="C2H2-type" evidence="2">
    <location>
        <begin position="27"/>
        <end position="56"/>
    </location>
</feature>
<dbReference type="InterPro" id="IPR013087">
    <property type="entry name" value="Znf_C2H2_type"/>
</dbReference>
<sequence>MQSRIHLTSEDVESFASQIMKSADGKFRCPVPECAKPCATRYNCRSHLRTHQKDRPHELSCARCETGFHHPGDLKRHELRCSGDVPSCQWCGVSYGGFVKRHRLLAHEVKCQSRLAGATTSAFSTIALPHSFPSPTPSAAPSPNWTLFEQSPTMTLCEGENEGPQYSLPSPATSLQDNPFVPDLQISSIENFPVHQLEQLLGMFAVTEYGSDVTASSRLNGDGALLGLIDFDFEALRGQCALGDVSHIESSASWNMGVANAEGLLSSDGLQSAYPISAECTFSQVLAEFIIPDESCDIDEV</sequence>
<evidence type="ECO:0000313" key="4">
    <source>
        <dbReference type="Proteomes" id="UP000070544"/>
    </source>
</evidence>
<dbReference type="EMBL" id="KQ965740">
    <property type="protein sequence ID" value="KXS18951.1"/>
    <property type="molecule type" value="Genomic_DNA"/>
</dbReference>
<dbReference type="OrthoDB" id="8922241at2759"/>
<reference evidence="3 4" key="1">
    <citation type="journal article" date="2015" name="Genome Biol. Evol.">
        <title>Phylogenomic analyses indicate that early fungi evolved digesting cell walls of algal ancestors of land plants.</title>
        <authorList>
            <person name="Chang Y."/>
            <person name="Wang S."/>
            <person name="Sekimoto S."/>
            <person name="Aerts A.L."/>
            <person name="Choi C."/>
            <person name="Clum A."/>
            <person name="LaButti K.M."/>
            <person name="Lindquist E.A."/>
            <person name="Yee Ngan C."/>
            <person name="Ohm R.A."/>
            <person name="Salamov A.A."/>
            <person name="Grigoriev I.V."/>
            <person name="Spatafora J.W."/>
            <person name="Berbee M.L."/>
        </authorList>
    </citation>
    <scope>NUCLEOTIDE SEQUENCE [LARGE SCALE GENOMIC DNA]</scope>
    <source>
        <strain evidence="3 4">JEL478</strain>
    </source>
</reference>